<dbReference type="SMART" id="SM00546">
    <property type="entry name" value="CUE"/>
    <property type="match status" value="1"/>
</dbReference>
<dbReference type="PROSITE" id="PS51140">
    <property type="entry name" value="CUE"/>
    <property type="match status" value="1"/>
</dbReference>
<feature type="compositionally biased region" description="Basic and acidic residues" evidence="1">
    <location>
        <begin position="394"/>
        <end position="421"/>
    </location>
</feature>
<proteinExistence type="predicted"/>
<dbReference type="PANTHER" id="PTHR16461">
    <property type="entry name" value="TOLL-INTERACTING PROTEIN"/>
    <property type="match status" value="1"/>
</dbReference>
<dbReference type="InterPro" id="IPR003892">
    <property type="entry name" value="CUE"/>
</dbReference>
<name>A0A5Q4C730_9PEZI</name>
<dbReference type="InterPro" id="IPR009060">
    <property type="entry name" value="UBA-like_sf"/>
</dbReference>
<feature type="compositionally biased region" description="Basic and acidic residues" evidence="1">
    <location>
        <begin position="268"/>
        <end position="284"/>
    </location>
</feature>
<feature type="region of interest" description="Disordered" evidence="1">
    <location>
        <begin position="244"/>
        <end position="445"/>
    </location>
</feature>
<dbReference type="GO" id="GO:0031624">
    <property type="term" value="F:ubiquitin conjugating enzyme binding"/>
    <property type="evidence" value="ECO:0007669"/>
    <property type="project" value="TreeGrafter"/>
</dbReference>
<gene>
    <name evidence="3" type="ORF">CSHISOI_00259</name>
</gene>
<dbReference type="PANTHER" id="PTHR16461:SF5">
    <property type="entry name" value="TOLL-INTERACTING PROTEIN"/>
    <property type="match status" value="1"/>
</dbReference>
<dbReference type="GO" id="GO:0005737">
    <property type="term" value="C:cytoplasm"/>
    <property type="evidence" value="ECO:0007669"/>
    <property type="project" value="TreeGrafter"/>
</dbReference>
<dbReference type="SUPFAM" id="SSF46934">
    <property type="entry name" value="UBA-like"/>
    <property type="match status" value="1"/>
</dbReference>
<reference evidence="3 4" key="1">
    <citation type="journal article" date="2019" name="Sci. Rep.">
        <title>Colletotrichum shisoi sp. nov., an anthracnose pathogen of Perilla frutescens in Japan: molecular phylogenetic, morphological and genomic evidence.</title>
        <authorList>
            <person name="Gan P."/>
            <person name="Tsushima A."/>
            <person name="Hiroyama R."/>
            <person name="Narusaka M."/>
            <person name="Takano Y."/>
            <person name="Narusaka Y."/>
            <person name="Kawaradani M."/>
            <person name="Damm U."/>
            <person name="Shirasu K."/>
        </authorList>
    </citation>
    <scope>NUCLEOTIDE SEQUENCE [LARGE SCALE GENOMIC DNA]</scope>
    <source>
        <strain evidence="3 4">PG-2018a</strain>
    </source>
</reference>
<keyword evidence="4" id="KW-1185">Reference proteome</keyword>
<dbReference type="OrthoDB" id="9942608at2759"/>
<accession>A0A5Q4C730</accession>
<evidence type="ECO:0000313" key="4">
    <source>
        <dbReference type="Proteomes" id="UP000326340"/>
    </source>
</evidence>
<protein>
    <submittedName>
        <fullName evidence="3">CUE domain-containing protein 5</fullName>
    </submittedName>
</protein>
<dbReference type="Pfam" id="PF02845">
    <property type="entry name" value="CUE"/>
    <property type="match status" value="1"/>
</dbReference>
<dbReference type="GO" id="GO:0006511">
    <property type="term" value="P:ubiquitin-dependent protein catabolic process"/>
    <property type="evidence" value="ECO:0007669"/>
    <property type="project" value="TreeGrafter"/>
</dbReference>
<feature type="compositionally biased region" description="Low complexity" evidence="1">
    <location>
        <begin position="42"/>
        <end position="72"/>
    </location>
</feature>
<evidence type="ECO:0000313" key="3">
    <source>
        <dbReference type="EMBL" id="TQN75153.1"/>
    </source>
</evidence>
<feature type="compositionally biased region" description="Polar residues" evidence="1">
    <location>
        <begin position="362"/>
        <end position="375"/>
    </location>
</feature>
<feature type="region of interest" description="Disordered" evidence="1">
    <location>
        <begin position="1"/>
        <end position="94"/>
    </location>
</feature>
<dbReference type="EMBL" id="PUHP01000008">
    <property type="protein sequence ID" value="TQN75153.1"/>
    <property type="molecule type" value="Genomic_DNA"/>
</dbReference>
<feature type="compositionally biased region" description="Basic and acidic residues" evidence="1">
    <location>
        <begin position="328"/>
        <end position="341"/>
    </location>
</feature>
<feature type="domain" description="CUE" evidence="2">
    <location>
        <begin position="82"/>
        <end position="125"/>
    </location>
</feature>
<feature type="compositionally biased region" description="Polar residues" evidence="1">
    <location>
        <begin position="1"/>
        <end position="18"/>
    </location>
</feature>
<dbReference type="AlphaFoldDB" id="A0A5Q4C730"/>
<dbReference type="InterPro" id="IPR041807">
    <property type="entry name" value="Cue5/Don1_CUE"/>
</dbReference>
<dbReference type="CDD" id="cd14372">
    <property type="entry name" value="CUE_Cue5p_like"/>
    <property type="match status" value="1"/>
</dbReference>
<dbReference type="FunFam" id="1.10.8.10:FF:000064">
    <property type="entry name" value="Similar to CUE domain-containing protein"/>
    <property type="match status" value="1"/>
</dbReference>
<dbReference type="Gene3D" id="1.10.8.10">
    <property type="entry name" value="DNA helicase RuvA subunit, C-terminal domain"/>
    <property type="match status" value="1"/>
</dbReference>
<evidence type="ECO:0000259" key="2">
    <source>
        <dbReference type="PROSITE" id="PS51140"/>
    </source>
</evidence>
<evidence type="ECO:0000256" key="1">
    <source>
        <dbReference type="SAM" id="MobiDB-lite"/>
    </source>
</evidence>
<sequence>MSAPNETNKTSAPESPTTVRPLDLSDDDDVQETGVLSGEAPNQNSTTTSTNTNTNTAASSNMASSTTAAEAALPKPPRPSTETQKTEDILKEAFPSIDISVIKAILRASGGKIDPAFNALLEMTDPDAAQNETSDEQPPPQPPRPQGGAQLSQLEADELYARQLAEHFDNVGSYEARTSNRSPGGRVRRQQTGLEPRPNAEDRESNFFEDELPVIQEKLRKGFIETQGKVNNWITTMKKRFDEEFADEDENSQRPGQAQAQGQYGARRPGESSRRSRDYERYDADPQVLSDDFAGMKFAADGTPLRDNNRPLSNPDLYKPPPPSKSPKSHDGRKVAFREGAEEIDVYGSSPRRSAEDVSGSKAKSSKWQPLSTVDPNPISDNDPFSLGDSEDEREAKEKAASSKDTKDTNSEDSERLKKAAAEAMADSLVESKGSESAGAGAKKN</sequence>
<feature type="region of interest" description="Disordered" evidence="1">
    <location>
        <begin position="118"/>
        <end position="209"/>
    </location>
</feature>
<dbReference type="GO" id="GO:0043130">
    <property type="term" value="F:ubiquitin binding"/>
    <property type="evidence" value="ECO:0007669"/>
    <property type="project" value="InterPro"/>
</dbReference>
<comment type="caution">
    <text evidence="3">The sequence shown here is derived from an EMBL/GenBank/DDBJ whole genome shotgun (WGS) entry which is preliminary data.</text>
</comment>
<feature type="compositionally biased region" description="Low complexity" evidence="1">
    <location>
        <begin position="253"/>
        <end position="267"/>
    </location>
</feature>
<organism evidence="3 4">
    <name type="scientific">Colletotrichum shisoi</name>
    <dbReference type="NCBI Taxonomy" id="2078593"/>
    <lineage>
        <taxon>Eukaryota</taxon>
        <taxon>Fungi</taxon>
        <taxon>Dikarya</taxon>
        <taxon>Ascomycota</taxon>
        <taxon>Pezizomycotina</taxon>
        <taxon>Sordariomycetes</taxon>
        <taxon>Hypocreomycetidae</taxon>
        <taxon>Glomerellales</taxon>
        <taxon>Glomerellaceae</taxon>
        <taxon>Colletotrichum</taxon>
        <taxon>Colletotrichum destructivum species complex</taxon>
    </lineage>
</organism>
<dbReference type="Proteomes" id="UP000326340">
    <property type="component" value="Unassembled WGS sequence"/>
</dbReference>